<feature type="transmembrane region" description="Helical" evidence="1">
    <location>
        <begin position="12"/>
        <end position="30"/>
    </location>
</feature>
<evidence type="ECO:0000256" key="1">
    <source>
        <dbReference type="SAM" id="Phobius"/>
    </source>
</evidence>
<protein>
    <recommendedName>
        <fullName evidence="2">Glycosyltransferase 2-like domain-containing protein</fullName>
    </recommendedName>
</protein>
<gene>
    <name evidence="3" type="ORF">GTHE00462_LOCUS3142</name>
</gene>
<dbReference type="InterPro" id="IPR050834">
    <property type="entry name" value="Glycosyltransf_2"/>
</dbReference>
<accession>A0A7S4HBN3</accession>
<reference evidence="3" key="1">
    <citation type="submission" date="2021-01" db="EMBL/GenBank/DDBJ databases">
        <authorList>
            <person name="Corre E."/>
            <person name="Pelletier E."/>
            <person name="Niang G."/>
            <person name="Scheremetjew M."/>
            <person name="Finn R."/>
            <person name="Kale V."/>
            <person name="Holt S."/>
            <person name="Cochrane G."/>
            <person name="Meng A."/>
            <person name="Brown T."/>
            <person name="Cohen L."/>
        </authorList>
    </citation>
    <scope>NUCLEOTIDE SEQUENCE</scope>
    <source>
        <strain evidence="3">CCMP 2712</strain>
    </source>
</reference>
<name>A0A7S4HBN3_GUITH</name>
<dbReference type="InterPro" id="IPR029044">
    <property type="entry name" value="Nucleotide-diphossugar_trans"/>
</dbReference>
<dbReference type="SUPFAM" id="SSF53448">
    <property type="entry name" value="Nucleotide-diphospho-sugar transferases"/>
    <property type="match status" value="1"/>
</dbReference>
<dbReference type="PANTHER" id="PTHR43685">
    <property type="entry name" value="GLYCOSYLTRANSFERASE"/>
    <property type="match status" value="1"/>
</dbReference>
<dbReference type="Pfam" id="PF00535">
    <property type="entry name" value="Glycos_transf_2"/>
    <property type="match status" value="1"/>
</dbReference>
<dbReference type="EMBL" id="HBKN01003736">
    <property type="protein sequence ID" value="CAE2193831.1"/>
    <property type="molecule type" value="Transcribed_RNA"/>
</dbReference>
<proteinExistence type="predicted"/>
<dbReference type="AlphaFoldDB" id="A0A7S4HBN3"/>
<feature type="domain" description="Glycosyltransferase 2-like" evidence="2">
    <location>
        <begin position="55"/>
        <end position="204"/>
    </location>
</feature>
<keyword evidence="1" id="KW-0472">Membrane</keyword>
<dbReference type="Gene3D" id="3.90.550.10">
    <property type="entry name" value="Spore Coat Polysaccharide Biosynthesis Protein SpsA, Chain A"/>
    <property type="match status" value="1"/>
</dbReference>
<dbReference type="InterPro" id="IPR001173">
    <property type="entry name" value="Glyco_trans_2-like"/>
</dbReference>
<sequence>MLVPLEQQVLRWWSSVVVIICLCLLVQVSASMGTNSAGYANTGPLKPMIYPDSVSIVVPCYNCGEFVIHAFESFERSFELLHMLVASLGLNRVSCEVVVVDDFSTDNSVEVISRFLDPSGVWNARACSECLAPPPRYTLVRHERNRGAGVTRNDGVAAARGSIILFGEADDVFYEHHVPTCWDLLRRHTNLAFVKLRMDAGKEYFESSFVAHQAPIQELHPHWQIAIEDTSPMNICIRKEAHDFIGGYPDGELFHMDMEDGAYMMCLYEAYAGVKWLSSPSTLYVRRPGNGLDRRMLQFTHEPGAVQMSEQDAKYGDARFDLIDGQLAAVRDQLVEYQAVEELLVLDALSKEGIQLHEERAARFFGHAYGILSPSYPPQPIVALLFRGCRPRRLHALLARLLYVTEVNPFNVFIFIDDIDRKSCHDQKKTARLFPVHTYTFPSELSRRNMSVRAYYAVETIIASKGGSITQFPGIALLLELEQEAQNSTIQLYTPVCKRVGNHLVHYNASDVAGMQPTEEHTFPQEYAYFWQRDKPLSSTLELMDEKSLRHAKICRSIVPSRISADSSRHDAQAIGCCVVRAA</sequence>
<evidence type="ECO:0000259" key="2">
    <source>
        <dbReference type="Pfam" id="PF00535"/>
    </source>
</evidence>
<keyword evidence="1" id="KW-0812">Transmembrane</keyword>
<evidence type="ECO:0000313" key="3">
    <source>
        <dbReference type="EMBL" id="CAE2193831.1"/>
    </source>
</evidence>
<dbReference type="CDD" id="cd00761">
    <property type="entry name" value="Glyco_tranf_GTA_type"/>
    <property type="match status" value="1"/>
</dbReference>
<keyword evidence="1" id="KW-1133">Transmembrane helix</keyword>
<dbReference type="PANTHER" id="PTHR43685:SF2">
    <property type="entry name" value="GLYCOSYLTRANSFERASE 2-LIKE DOMAIN-CONTAINING PROTEIN"/>
    <property type="match status" value="1"/>
</dbReference>
<organism evidence="3">
    <name type="scientific">Guillardia theta</name>
    <name type="common">Cryptophyte</name>
    <name type="synonym">Cryptomonas phi</name>
    <dbReference type="NCBI Taxonomy" id="55529"/>
    <lineage>
        <taxon>Eukaryota</taxon>
        <taxon>Cryptophyceae</taxon>
        <taxon>Pyrenomonadales</taxon>
        <taxon>Geminigeraceae</taxon>
        <taxon>Guillardia</taxon>
    </lineage>
</organism>